<gene>
    <name evidence="2" type="ORF">PS925_03360</name>
</gene>
<dbReference type="PANTHER" id="PTHR33877">
    <property type="entry name" value="SLL1193 PROTEIN"/>
    <property type="match status" value="1"/>
</dbReference>
<evidence type="ECO:0000313" key="3">
    <source>
        <dbReference type="Proteomes" id="UP000412311"/>
    </source>
</evidence>
<evidence type="ECO:0000259" key="1">
    <source>
        <dbReference type="SMART" id="SM00507"/>
    </source>
</evidence>
<dbReference type="AlphaFoldDB" id="A0A5E7UGR2"/>
<name>A0A5E7UGR2_PSEFL</name>
<dbReference type="EMBL" id="CABVJG010000009">
    <property type="protein sequence ID" value="VVQ10221.1"/>
    <property type="molecule type" value="Genomic_DNA"/>
</dbReference>
<feature type="domain" description="HNH nuclease" evidence="1">
    <location>
        <begin position="46"/>
        <end position="104"/>
    </location>
</feature>
<dbReference type="PANTHER" id="PTHR33877:SF2">
    <property type="entry name" value="OS07G0170200 PROTEIN"/>
    <property type="match status" value="1"/>
</dbReference>
<proteinExistence type="predicted"/>
<dbReference type="Proteomes" id="UP000412311">
    <property type="component" value="Unassembled WGS sequence"/>
</dbReference>
<dbReference type="InterPro" id="IPR052892">
    <property type="entry name" value="NA-targeting_endonuclease"/>
</dbReference>
<accession>A0A5E7UGR2</accession>
<dbReference type="SMART" id="SM00507">
    <property type="entry name" value="HNHc"/>
    <property type="match status" value="1"/>
</dbReference>
<organism evidence="2 3">
    <name type="scientific">Pseudomonas fluorescens</name>
    <dbReference type="NCBI Taxonomy" id="294"/>
    <lineage>
        <taxon>Bacteria</taxon>
        <taxon>Pseudomonadati</taxon>
        <taxon>Pseudomonadota</taxon>
        <taxon>Gammaproteobacteria</taxon>
        <taxon>Pseudomonadales</taxon>
        <taxon>Pseudomonadaceae</taxon>
        <taxon>Pseudomonas</taxon>
    </lineage>
</organism>
<sequence>MIFLEKITPPPLFSDVEKVEILRINNLPITGRKKWAHPDFQPIYISAKAVLLQHQDRRCFYCQKKNPHADNDDLHIDHIVPIDEDERFIFEEKNLVLACKKCNKRKNNKPVLKSPTKTKYSLNKTNYKIIHAHIDTYSKHIEITGDIIFSGVDQKGKRTVYDCNLDRYMLEYMTCLKASDRDFVDAALKLLLTNDPKALITFIKACP</sequence>
<dbReference type="InterPro" id="IPR002711">
    <property type="entry name" value="HNH"/>
</dbReference>
<evidence type="ECO:0000313" key="2">
    <source>
        <dbReference type="EMBL" id="VVQ10221.1"/>
    </source>
</evidence>
<reference evidence="2 3" key="1">
    <citation type="submission" date="2019-09" db="EMBL/GenBank/DDBJ databases">
        <authorList>
            <person name="Chandra G."/>
            <person name="Truman W A."/>
        </authorList>
    </citation>
    <scope>NUCLEOTIDE SEQUENCE [LARGE SCALE GENOMIC DNA]</scope>
    <source>
        <strain evidence="2">PS925</strain>
    </source>
</reference>
<dbReference type="RefSeq" id="WP_150794192.1">
    <property type="nucleotide sequence ID" value="NZ_CABVJG010000009.1"/>
</dbReference>
<dbReference type="GO" id="GO:0008270">
    <property type="term" value="F:zinc ion binding"/>
    <property type="evidence" value="ECO:0007669"/>
    <property type="project" value="InterPro"/>
</dbReference>
<protein>
    <recommendedName>
        <fullName evidence="1">HNH nuclease domain-containing protein</fullName>
    </recommendedName>
</protein>
<dbReference type="Gene3D" id="1.10.30.50">
    <property type="match status" value="1"/>
</dbReference>
<dbReference type="GO" id="GO:0003676">
    <property type="term" value="F:nucleic acid binding"/>
    <property type="evidence" value="ECO:0007669"/>
    <property type="project" value="InterPro"/>
</dbReference>
<dbReference type="Pfam" id="PF01844">
    <property type="entry name" value="HNH"/>
    <property type="match status" value="1"/>
</dbReference>
<dbReference type="GO" id="GO:0004519">
    <property type="term" value="F:endonuclease activity"/>
    <property type="evidence" value="ECO:0007669"/>
    <property type="project" value="InterPro"/>
</dbReference>
<dbReference type="InterPro" id="IPR003615">
    <property type="entry name" value="HNH_nuc"/>
</dbReference>